<dbReference type="GO" id="GO:0006508">
    <property type="term" value="P:proteolysis"/>
    <property type="evidence" value="ECO:0007669"/>
    <property type="project" value="InterPro"/>
</dbReference>
<dbReference type="GO" id="GO:0004176">
    <property type="term" value="F:ATP-dependent peptidase activity"/>
    <property type="evidence" value="ECO:0007669"/>
    <property type="project" value="InterPro"/>
</dbReference>
<dbReference type="GO" id="GO:0004252">
    <property type="term" value="F:serine-type endopeptidase activity"/>
    <property type="evidence" value="ECO:0007669"/>
    <property type="project" value="InterPro"/>
</dbReference>
<dbReference type="InterPro" id="IPR020568">
    <property type="entry name" value="Ribosomal_Su5_D2-typ_SF"/>
</dbReference>
<dbReference type="WBParaSite" id="GPLIN_000175000">
    <property type="protein sequence ID" value="GPLIN_000175000"/>
    <property type="gene ID" value="GPLIN_000175000"/>
</dbReference>
<keyword evidence="2" id="KW-1185">Reference proteome</keyword>
<dbReference type="InterPro" id="IPR014721">
    <property type="entry name" value="Ribsml_uS5_D2-typ_fold_subgr"/>
</dbReference>
<evidence type="ECO:0000313" key="2">
    <source>
        <dbReference type="Proteomes" id="UP000050741"/>
    </source>
</evidence>
<feature type="domain" description="Lon proteolytic" evidence="1">
    <location>
        <begin position="8"/>
        <end position="156"/>
    </location>
</feature>
<dbReference type="Gene3D" id="3.30.230.10">
    <property type="match status" value="1"/>
</dbReference>
<dbReference type="Proteomes" id="UP000050741">
    <property type="component" value="Unassembled WGS sequence"/>
</dbReference>
<reference evidence="3" key="2">
    <citation type="submission" date="2016-06" db="UniProtKB">
        <authorList>
            <consortium name="WormBaseParasite"/>
        </authorList>
    </citation>
    <scope>IDENTIFICATION</scope>
</reference>
<evidence type="ECO:0000313" key="3">
    <source>
        <dbReference type="WBParaSite" id="GPLIN_000175000"/>
    </source>
</evidence>
<dbReference type="AlphaFoldDB" id="A0A183BMB5"/>
<sequence>MTPGLTLVGNFNAEAAQYAHFAYNLARQIHADRFGPGFFDGHRIELRIPPEEDELDGPSGAAGTAVAIYSLAVQRCVRMDTILSASLVIENGVATGALERIGGVVEKVLGAADFRLRRMILAPENAVDIAEAGLTAEEHPGMEILFCANVSDILATIF</sequence>
<protein>
    <submittedName>
        <fullName evidence="3">Lon proteolytic domain-containing protein</fullName>
    </submittedName>
</protein>
<dbReference type="Pfam" id="PF05362">
    <property type="entry name" value="Lon_C"/>
    <property type="match status" value="1"/>
</dbReference>
<proteinExistence type="predicted"/>
<reference evidence="2" key="1">
    <citation type="submission" date="2014-05" db="EMBL/GenBank/DDBJ databases">
        <title>The genome and life-stage specific transcriptomes of Globodera pallida elucidate key aspects of plant parasitism by a cyst nematode.</title>
        <authorList>
            <person name="Cotton J.A."/>
            <person name="Lilley C.J."/>
            <person name="Jones L.M."/>
            <person name="Kikuchi T."/>
            <person name="Reid A.J."/>
            <person name="Thorpe P."/>
            <person name="Tsai I.J."/>
            <person name="Beasley H."/>
            <person name="Blok V."/>
            <person name="Cock P.J.A."/>
            <person name="Van den Akker S.E."/>
            <person name="Holroyd N."/>
            <person name="Hunt M."/>
            <person name="Mantelin S."/>
            <person name="Naghra H."/>
            <person name="Pain A."/>
            <person name="Palomares-Rius J.E."/>
            <person name="Zarowiecki M."/>
            <person name="Berriman M."/>
            <person name="Jones J.T."/>
            <person name="Urwin P.E."/>
        </authorList>
    </citation>
    <scope>NUCLEOTIDE SEQUENCE [LARGE SCALE GENOMIC DNA]</scope>
    <source>
        <strain evidence="2">Lindley</strain>
    </source>
</reference>
<organism evidence="2 3">
    <name type="scientific">Globodera pallida</name>
    <name type="common">Potato cyst nematode worm</name>
    <name type="synonym">Heterodera pallida</name>
    <dbReference type="NCBI Taxonomy" id="36090"/>
    <lineage>
        <taxon>Eukaryota</taxon>
        <taxon>Metazoa</taxon>
        <taxon>Ecdysozoa</taxon>
        <taxon>Nematoda</taxon>
        <taxon>Chromadorea</taxon>
        <taxon>Rhabditida</taxon>
        <taxon>Tylenchina</taxon>
        <taxon>Tylenchomorpha</taxon>
        <taxon>Tylenchoidea</taxon>
        <taxon>Heteroderidae</taxon>
        <taxon>Heteroderinae</taxon>
        <taxon>Globodera</taxon>
    </lineage>
</organism>
<evidence type="ECO:0000259" key="1">
    <source>
        <dbReference type="Pfam" id="PF05362"/>
    </source>
</evidence>
<dbReference type="InterPro" id="IPR008269">
    <property type="entry name" value="Lon_proteolytic"/>
</dbReference>
<dbReference type="SUPFAM" id="SSF54211">
    <property type="entry name" value="Ribosomal protein S5 domain 2-like"/>
    <property type="match status" value="1"/>
</dbReference>
<accession>A0A183BMB5</accession>
<name>A0A183BMB5_GLOPA</name>